<comment type="similarity">
    <text evidence="1 6">Belongs to the NusB family.</text>
</comment>
<evidence type="ECO:0000313" key="8">
    <source>
        <dbReference type="EMBL" id="MBB3022322.1"/>
    </source>
</evidence>
<dbReference type="PANTHER" id="PTHR11078:SF3">
    <property type="entry name" value="ANTITERMINATION NUSB DOMAIN-CONTAINING PROTEIN"/>
    <property type="match status" value="1"/>
</dbReference>
<evidence type="ECO:0000256" key="2">
    <source>
        <dbReference type="ARBA" id="ARBA00022814"/>
    </source>
</evidence>
<evidence type="ECO:0000313" key="9">
    <source>
        <dbReference type="Proteomes" id="UP000568050"/>
    </source>
</evidence>
<keyword evidence="2 6" id="KW-0889">Transcription antitermination</keyword>
<evidence type="ECO:0000259" key="7">
    <source>
        <dbReference type="Pfam" id="PF01029"/>
    </source>
</evidence>
<dbReference type="GO" id="GO:0031564">
    <property type="term" value="P:transcription antitermination"/>
    <property type="evidence" value="ECO:0007669"/>
    <property type="project" value="UniProtKB-KW"/>
</dbReference>
<feature type="domain" description="NusB/RsmB/TIM44" evidence="7">
    <location>
        <begin position="32"/>
        <end position="157"/>
    </location>
</feature>
<dbReference type="RefSeq" id="WP_183374259.1">
    <property type="nucleotide sequence ID" value="NZ_CBCSFZ010000002.1"/>
</dbReference>
<sequence>MTDLPLPERDGADVELVRSVAADTSGFSATTRARLRAVDVLFEADLRGADTAEIAESRTQRSTAQTTLPERARAFADLYARHRADVDDALHTHSEAWQLSRMPAVDRAILRLGTAEILFSEQDTPPAIIIREYVRIAEQISTEKSPAFVNALLQRIADMKELLG</sequence>
<proteinExistence type="inferred from homology"/>
<gene>
    <name evidence="6" type="primary">nusB</name>
    <name evidence="8" type="ORF">FHX50_000570</name>
</gene>
<organism evidence="8 9">
    <name type="scientific">Helcobacillus massiliensis</name>
    <dbReference type="NCBI Taxonomy" id="521392"/>
    <lineage>
        <taxon>Bacteria</taxon>
        <taxon>Bacillati</taxon>
        <taxon>Actinomycetota</taxon>
        <taxon>Actinomycetes</taxon>
        <taxon>Micrococcales</taxon>
        <taxon>Dermabacteraceae</taxon>
        <taxon>Helcobacillus</taxon>
    </lineage>
</organism>
<dbReference type="GO" id="GO:0005829">
    <property type="term" value="C:cytosol"/>
    <property type="evidence" value="ECO:0007669"/>
    <property type="project" value="TreeGrafter"/>
</dbReference>
<comment type="function">
    <text evidence="6">Involved in transcription antitermination. Required for transcription of ribosomal RNA (rRNA) genes. Binds specifically to the boxA antiterminator sequence of the ribosomal RNA (rrn) operons.</text>
</comment>
<keyword evidence="5 6" id="KW-0804">Transcription</keyword>
<evidence type="ECO:0000256" key="5">
    <source>
        <dbReference type="ARBA" id="ARBA00023163"/>
    </source>
</evidence>
<dbReference type="HAMAP" id="MF_00073">
    <property type="entry name" value="NusB"/>
    <property type="match status" value="1"/>
</dbReference>
<dbReference type="AlphaFoldDB" id="A0A839QQN6"/>
<accession>A0A839QQN6</accession>
<evidence type="ECO:0000256" key="4">
    <source>
        <dbReference type="ARBA" id="ARBA00023015"/>
    </source>
</evidence>
<comment type="caution">
    <text evidence="8">The sequence shown here is derived from an EMBL/GenBank/DDBJ whole genome shotgun (WGS) entry which is preliminary data.</text>
</comment>
<dbReference type="InterPro" id="IPR035926">
    <property type="entry name" value="NusB-like_sf"/>
</dbReference>
<dbReference type="PANTHER" id="PTHR11078">
    <property type="entry name" value="N UTILIZATION SUBSTANCE PROTEIN B-RELATED"/>
    <property type="match status" value="1"/>
</dbReference>
<reference evidence="8 9" key="1">
    <citation type="submission" date="2020-08" db="EMBL/GenBank/DDBJ databases">
        <title>Sequencing the genomes of 1000 actinobacteria strains.</title>
        <authorList>
            <person name="Klenk H.-P."/>
        </authorList>
    </citation>
    <scope>NUCLEOTIDE SEQUENCE [LARGE SCALE GENOMIC DNA]</scope>
    <source>
        <strain evidence="8 9">DSM 23040</strain>
    </source>
</reference>
<dbReference type="Proteomes" id="UP000568050">
    <property type="component" value="Unassembled WGS sequence"/>
</dbReference>
<dbReference type="GO" id="GO:0003723">
    <property type="term" value="F:RNA binding"/>
    <property type="evidence" value="ECO:0007669"/>
    <property type="project" value="UniProtKB-UniRule"/>
</dbReference>
<evidence type="ECO:0000256" key="6">
    <source>
        <dbReference type="HAMAP-Rule" id="MF_00073"/>
    </source>
</evidence>
<dbReference type="InterPro" id="IPR011605">
    <property type="entry name" value="NusB_fam"/>
</dbReference>
<evidence type="ECO:0000256" key="3">
    <source>
        <dbReference type="ARBA" id="ARBA00022884"/>
    </source>
</evidence>
<dbReference type="EMBL" id="JACHWP010000001">
    <property type="protein sequence ID" value="MBB3022322.1"/>
    <property type="molecule type" value="Genomic_DNA"/>
</dbReference>
<dbReference type="NCBIfam" id="TIGR01951">
    <property type="entry name" value="nusB"/>
    <property type="match status" value="1"/>
</dbReference>
<keyword evidence="9" id="KW-1185">Reference proteome</keyword>
<dbReference type="GO" id="GO:0006353">
    <property type="term" value="P:DNA-templated transcription termination"/>
    <property type="evidence" value="ECO:0007669"/>
    <property type="project" value="UniProtKB-UniRule"/>
</dbReference>
<protein>
    <recommendedName>
        <fullName evidence="6">Transcription antitermination protein NusB</fullName>
    </recommendedName>
    <alternativeName>
        <fullName evidence="6">Antitermination factor NusB</fullName>
    </alternativeName>
</protein>
<dbReference type="InterPro" id="IPR006027">
    <property type="entry name" value="NusB_RsmB_TIM44"/>
</dbReference>
<dbReference type="SUPFAM" id="SSF48013">
    <property type="entry name" value="NusB-like"/>
    <property type="match status" value="1"/>
</dbReference>
<dbReference type="Pfam" id="PF01029">
    <property type="entry name" value="NusB"/>
    <property type="match status" value="1"/>
</dbReference>
<keyword evidence="3 6" id="KW-0694">RNA-binding</keyword>
<dbReference type="Gene3D" id="1.10.940.10">
    <property type="entry name" value="NusB-like"/>
    <property type="match status" value="1"/>
</dbReference>
<name>A0A839QQN6_9MICO</name>
<evidence type="ECO:0000256" key="1">
    <source>
        <dbReference type="ARBA" id="ARBA00005952"/>
    </source>
</evidence>
<keyword evidence="4 6" id="KW-0805">Transcription regulation</keyword>